<feature type="transmembrane region" description="Helical" evidence="1">
    <location>
        <begin position="77"/>
        <end position="93"/>
    </location>
</feature>
<organism evidence="2 3">
    <name type="scientific">Aeromicrobium panaciterrae</name>
    <dbReference type="NCBI Taxonomy" id="363861"/>
    <lineage>
        <taxon>Bacteria</taxon>
        <taxon>Bacillati</taxon>
        <taxon>Actinomycetota</taxon>
        <taxon>Actinomycetes</taxon>
        <taxon>Propionibacteriales</taxon>
        <taxon>Nocardioidaceae</taxon>
        <taxon>Aeromicrobium</taxon>
    </lineage>
</organism>
<evidence type="ECO:0000313" key="3">
    <source>
        <dbReference type="Proteomes" id="UP001257739"/>
    </source>
</evidence>
<dbReference type="EMBL" id="JAVDWH010000001">
    <property type="protein sequence ID" value="MDR7086299.1"/>
    <property type="molecule type" value="Genomic_DNA"/>
</dbReference>
<proteinExistence type="predicted"/>
<feature type="transmembrane region" description="Helical" evidence="1">
    <location>
        <begin position="21"/>
        <end position="40"/>
    </location>
</feature>
<dbReference type="InterPro" id="IPR025576">
    <property type="entry name" value="YwiC"/>
</dbReference>
<sequence>MQVSRDARVGRSRASLVPPQHGAWAFVGLPLILGALVTPASWSTPLLVWAAFTCYPASYFALSLARARRGARFRRPLLFWALAAAIPAGMLLLSNPWLIWVGLGYAALFAVNVGFARRNNERDLINDAVLIVQVVALVPLTWLLAHPGGLIPERVWLLTLVCALVLVGSTMHVKSLLRERRRPAFALASRVVAVASLVVVVDLGRMWGWPAGIGLVVPFVFLTARSLKTDWDGWRPARIGLLELAGFVGVAVGAGIAVSP</sequence>
<gene>
    <name evidence="2" type="ORF">J2X11_001138</name>
</gene>
<evidence type="ECO:0000256" key="1">
    <source>
        <dbReference type="SAM" id="Phobius"/>
    </source>
</evidence>
<protein>
    <submittedName>
        <fullName evidence="2">Peptidoglycan/LPS O-acetylase OafA/YrhL</fullName>
    </submittedName>
</protein>
<keyword evidence="1" id="KW-1133">Transmembrane helix</keyword>
<reference evidence="2 3" key="1">
    <citation type="submission" date="2023-07" db="EMBL/GenBank/DDBJ databases">
        <title>Sorghum-associated microbial communities from plants grown in Nebraska, USA.</title>
        <authorList>
            <person name="Schachtman D."/>
        </authorList>
    </citation>
    <scope>NUCLEOTIDE SEQUENCE [LARGE SCALE GENOMIC DNA]</scope>
    <source>
        <strain evidence="2 3">BE248</strain>
    </source>
</reference>
<keyword evidence="3" id="KW-1185">Reference proteome</keyword>
<keyword evidence="1" id="KW-0472">Membrane</keyword>
<name>A0ABU1UMC6_9ACTN</name>
<feature type="transmembrane region" description="Helical" evidence="1">
    <location>
        <begin position="184"/>
        <end position="201"/>
    </location>
</feature>
<feature type="transmembrane region" description="Helical" evidence="1">
    <location>
        <begin position="99"/>
        <end position="116"/>
    </location>
</feature>
<keyword evidence="1" id="KW-0812">Transmembrane</keyword>
<evidence type="ECO:0000313" key="2">
    <source>
        <dbReference type="EMBL" id="MDR7086299.1"/>
    </source>
</evidence>
<comment type="caution">
    <text evidence="2">The sequence shown here is derived from an EMBL/GenBank/DDBJ whole genome shotgun (WGS) entry which is preliminary data.</text>
</comment>
<feature type="transmembrane region" description="Helical" evidence="1">
    <location>
        <begin position="239"/>
        <end position="258"/>
    </location>
</feature>
<feature type="transmembrane region" description="Helical" evidence="1">
    <location>
        <begin position="207"/>
        <end position="227"/>
    </location>
</feature>
<dbReference type="Pfam" id="PF14256">
    <property type="entry name" value="YwiC"/>
    <property type="match status" value="1"/>
</dbReference>
<dbReference type="Proteomes" id="UP001257739">
    <property type="component" value="Unassembled WGS sequence"/>
</dbReference>
<feature type="transmembrane region" description="Helical" evidence="1">
    <location>
        <begin position="128"/>
        <end position="145"/>
    </location>
</feature>
<feature type="transmembrane region" description="Helical" evidence="1">
    <location>
        <begin position="46"/>
        <end position="65"/>
    </location>
</feature>
<accession>A0ABU1UMC6</accession>
<dbReference type="RefSeq" id="WP_309967859.1">
    <property type="nucleotide sequence ID" value="NZ_JAVDWH010000001.1"/>
</dbReference>
<feature type="transmembrane region" description="Helical" evidence="1">
    <location>
        <begin position="157"/>
        <end position="177"/>
    </location>
</feature>